<accession>A0A2U8E3G3</accession>
<name>A0A2U8E3G3_9BACT</name>
<reference evidence="1 2" key="1">
    <citation type="journal article" date="2018" name="Syst. Appl. Microbiol.">
        <title>Ereboglobus luteus gen. nov. sp. nov. from cockroach guts, and new insights into the oxygen relationship of the genera Opitutus and Didymococcus (Verrucomicrobia: Opitutaceae).</title>
        <authorList>
            <person name="Tegtmeier D."/>
            <person name="Belitz A."/>
            <person name="Radek R."/>
            <person name="Heimerl T."/>
            <person name="Brune A."/>
        </authorList>
    </citation>
    <scope>NUCLEOTIDE SEQUENCE [LARGE SCALE GENOMIC DNA]</scope>
    <source>
        <strain evidence="1 2">Ho45</strain>
    </source>
</reference>
<evidence type="ECO:0000313" key="1">
    <source>
        <dbReference type="EMBL" id="AWI09413.1"/>
    </source>
</evidence>
<dbReference type="Proteomes" id="UP000244896">
    <property type="component" value="Chromosome"/>
</dbReference>
<dbReference type="AlphaFoldDB" id="A0A2U8E3G3"/>
<gene>
    <name evidence="1" type="ORF">CKA38_09280</name>
</gene>
<keyword evidence="2" id="KW-1185">Reference proteome</keyword>
<protein>
    <submittedName>
        <fullName evidence="1">Uncharacterized protein</fullName>
    </submittedName>
</protein>
<dbReference type="EMBL" id="CP023004">
    <property type="protein sequence ID" value="AWI09413.1"/>
    <property type="molecule type" value="Genomic_DNA"/>
</dbReference>
<organism evidence="1 2">
    <name type="scientific">Ereboglobus luteus</name>
    <dbReference type="NCBI Taxonomy" id="1796921"/>
    <lineage>
        <taxon>Bacteria</taxon>
        <taxon>Pseudomonadati</taxon>
        <taxon>Verrucomicrobiota</taxon>
        <taxon>Opitutia</taxon>
        <taxon>Opitutales</taxon>
        <taxon>Opitutaceae</taxon>
        <taxon>Ereboglobus</taxon>
    </lineage>
</organism>
<proteinExistence type="predicted"/>
<evidence type="ECO:0000313" key="2">
    <source>
        <dbReference type="Proteomes" id="UP000244896"/>
    </source>
</evidence>
<sequence length="84" mass="9558">MEKLNGDFLDVFAYNSKFAYADSDFPISAENQVYFKHPSELGKAKEQDGGTIIVTRTDMRKVKCYDDLLNVKMGELEVLGFEPK</sequence>
<dbReference type="KEGG" id="elut:CKA38_09280"/>